<dbReference type="InterPro" id="IPR015631">
    <property type="entry name" value="CD2/SLAM_rcpt"/>
</dbReference>
<protein>
    <submittedName>
        <fullName evidence="8">CD48 antigen isoform X1</fullName>
    </submittedName>
</protein>
<evidence type="ECO:0000256" key="2">
    <source>
        <dbReference type="ARBA" id="ARBA00022729"/>
    </source>
</evidence>
<dbReference type="CDD" id="cd05775">
    <property type="entry name" value="IgV_CD2_like_N"/>
    <property type="match status" value="1"/>
</dbReference>
<evidence type="ECO:0000256" key="4">
    <source>
        <dbReference type="ARBA" id="ARBA00023180"/>
    </source>
</evidence>
<dbReference type="CTD" id="962"/>
<dbReference type="SUPFAM" id="SSF48726">
    <property type="entry name" value="Immunoglobulin"/>
    <property type="match status" value="2"/>
</dbReference>
<proteinExistence type="predicted"/>
<dbReference type="PROSITE" id="PS50835">
    <property type="entry name" value="IG_LIKE"/>
    <property type="match status" value="1"/>
</dbReference>
<gene>
    <name evidence="8" type="primary">CD48</name>
</gene>
<organism evidence="7 8">
    <name type="scientific">Tursiops truncatus</name>
    <name type="common">Atlantic bottle-nosed dolphin</name>
    <name type="synonym">Delphinus truncatus</name>
    <dbReference type="NCBI Taxonomy" id="9739"/>
    <lineage>
        <taxon>Eukaryota</taxon>
        <taxon>Metazoa</taxon>
        <taxon>Chordata</taxon>
        <taxon>Craniata</taxon>
        <taxon>Vertebrata</taxon>
        <taxon>Euteleostomi</taxon>
        <taxon>Mammalia</taxon>
        <taxon>Eutheria</taxon>
        <taxon>Laurasiatheria</taxon>
        <taxon>Artiodactyla</taxon>
        <taxon>Whippomorpha</taxon>
        <taxon>Cetacea</taxon>
        <taxon>Odontoceti</taxon>
        <taxon>Delphinidae</taxon>
        <taxon>Tursiops</taxon>
    </lineage>
</organism>
<dbReference type="InterPro" id="IPR003599">
    <property type="entry name" value="Ig_sub"/>
</dbReference>
<dbReference type="InterPro" id="IPR013783">
    <property type="entry name" value="Ig-like_fold"/>
</dbReference>
<name>A0A2U4B4T0_TURTR</name>
<keyword evidence="2 5" id="KW-0732">Signal</keyword>
<dbReference type="InterPro" id="IPR024303">
    <property type="entry name" value="NK_rcpt_2B4_Ig_dom"/>
</dbReference>
<accession>A0A2U4B4T0</accession>
<dbReference type="Proteomes" id="UP000245320">
    <property type="component" value="Chromosome 1"/>
</dbReference>
<keyword evidence="7" id="KW-1185">Reference proteome</keyword>
<dbReference type="PANTHER" id="PTHR12080">
    <property type="entry name" value="SIGNALING LYMPHOCYTIC ACTIVATION MOLECULE"/>
    <property type="match status" value="1"/>
</dbReference>
<keyword evidence="3" id="KW-0472">Membrane</keyword>
<dbReference type="OrthoDB" id="9835793at2759"/>
<evidence type="ECO:0000313" key="8">
    <source>
        <dbReference type="RefSeq" id="XP_019788228.1"/>
    </source>
</evidence>
<dbReference type="STRING" id="9739.ENSTTRP00000002495"/>
<dbReference type="PANTHER" id="PTHR12080:SF134">
    <property type="entry name" value="CD48 ANTIGEN"/>
    <property type="match status" value="1"/>
</dbReference>
<dbReference type="GO" id="GO:0016020">
    <property type="term" value="C:membrane"/>
    <property type="evidence" value="ECO:0007669"/>
    <property type="project" value="UniProtKB-SubCell"/>
</dbReference>
<keyword evidence="4" id="KW-0325">Glycoprotein</keyword>
<sequence>MCSRRWELRLALQLLLLPHLFLATSIQDYSKYAISGSNVSLSISSLPTKNKSLTWLYTTDQKIVECDPVQLKYFNTKFKDRVMLDCQSGTLHIYNVQKEDSSTYLLRVLKDSGYEDEWKIPLEVLDPVPKPVIEVKKTQEGNKCNLTLSCVIQDQSANYTWYAESFPKEFQSSVLEVTHTPQNYSSSYTCQVSNPVSSQNYTVNFTSPCVLAPSSGVARTDTWLVITVTTVLGLLWIGDELF</sequence>
<feature type="signal peptide" evidence="5">
    <location>
        <begin position="1"/>
        <end position="23"/>
    </location>
</feature>
<dbReference type="InParanoid" id="A0A2U4B4T0"/>
<comment type="subcellular location">
    <subcellularLocation>
        <location evidence="1">Membrane</location>
    </subcellularLocation>
</comment>
<dbReference type="InterPro" id="IPR007110">
    <property type="entry name" value="Ig-like_dom"/>
</dbReference>
<dbReference type="InterPro" id="IPR036179">
    <property type="entry name" value="Ig-like_dom_sf"/>
</dbReference>
<evidence type="ECO:0000256" key="5">
    <source>
        <dbReference type="SAM" id="SignalP"/>
    </source>
</evidence>
<reference evidence="8" key="1">
    <citation type="submission" date="2025-08" db="UniProtKB">
        <authorList>
            <consortium name="RefSeq"/>
        </authorList>
    </citation>
    <scope>IDENTIFICATION</scope>
    <source>
        <tissue evidence="8">Spleen</tissue>
    </source>
</reference>
<dbReference type="Gene3D" id="2.60.40.10">
    <property type="entry name" value="Immunoglobulins"/>
    <property type="match status" value="2"/>
</dbReference>
<dbReference type="AlphaFoldDB" id="A0A2U4B4T0"/>
<evidence type="ECO:0000256" key="3">
    <source>
        <dbReference type="ARBA" id="ARBA00023136"/>
    </source>
</evidence>
<evidence type="ECO:0000313" key="7">
    <source>
        <dbReference type="Proteomes" id="UP000245320"/>
    </source>
</evidence>
<dbReference type="Pfam" id="PF11465">
    <property type="entry name" value="Receptor_2B4"/>
    <property type="match status" value="1"/>
</dbReference>
<feature type="domain" description="Ig-like" evidence="6">
    <location>
        <begin position="131"/>
        <end position="206"/>
    </location>
</feature>
<dbReference type="SMART" id="SM00409">
    <property type="entry name" value="IG"/>
    <property type="match status" value="2"/>
</dbReference>
<evidence type="ECO:0000259" key="6">
    <source>
        <dbReference type="PROSITE" id="PS50835"/>
    </source>
</evidence>
<dbReference type="GeneID" id="101319721"/>
<evidence type="ECO:0000256" key="1">
    <source>
        <dbReference type="ARBA" id="ARBA00004370"/>
    </source>
</evidence>
<dbReference type="FunCoup" id="A0A2U4B4T0">
    <property type="interactions" value="488"/>
</dbReference>
<feature type="chain" id="PRO_5015513930" evidence="5">
    <location>
        <begin position="24"/>
        <end position="242"/>
    </location>
</feature>
<dbReference type="RefSeq" id="XP_019788228.1">
    <property type="nucleotide sequence ID" value="XM_019932669.2"/>
</dbReference>